<dbReference type="CDD" id="cd01170">
    <property type="entry name" value="THZ_kinase"/>
    <property type="match status" value="1"/>
</dbReference>
<evidence type="ECO:0000313" key="13">
    <source>
        <dbReference type="EMBL" id="MBM3115773.1"/>
    </source>
</evidence>
<feature type="compositionally biased region" description="Polar residues" evidence="12">
    <location>
        <begin position="15"/>
        <end position="24"/>
    </location>
</feature>
<dbReference type="PRINTS" id="PR01099">
    <property type="entry name" value="HYETHTZKNASE"/>
</dbReference>
<feature type="binding site" evidence="11">
    <location>
        <position position="72"/>
    </location>
    <ligand>
        <name>substrate</name>
    </ligand>
</feature>
<comment type="pathway">
    <text evidence="3 11">Cofactor biosynthesis; thiamine diphosphate biosynthesis; 4-methyl-5-(2-phosphoethyl)-thiazole from 5-(2-hydroxyethyl)-4-methylthiazole: step 1/1.</text>
</comment>
<dbReference type="NCBIfam" id="NF006830">
    <property type="entry name" value="PRK09355.1"/>
    <property type="match status" value="1"/>
</dbReference>
<protein>
    <recommendedName>
        <fullName evidence="11">Hydroxyethylthiazole kinase</fullName>
        <ecNumber evidence="11">2.7.1.50</ecNumber>
    </recommendedName>
    <alternativeName>
        <fullName evidence="11">4-methyl-5-beta-hydroxyethylthiazole kinase</fullName>
        <shortName evidence="11">TH kinase</shortName>
        <shortName evidence="11">Thz kinase</shortName>
    </alternativeName>
</protein>
<evidence type="ECO:0000256" key="12">
    <source>
        <dbReference type="SAM" id="MobiDB-lite"/>
    </source>
</evidence>
<keyword evidence="9 11" id="KW-0460">Magnesium</keyword>
<evidence type="ECO:0000256" key="5">
    <source>
        <dbReference type="ARBA" id="ARBA00022723"/>
    </source>
</evidence>
<evidence type="ECO:0000256" key="10">
    <source>
        <dbReference type="ARBA" id="ARBA00022977"/>
    </source>
</evidence>
<comment type="caution">
    <text evidence="13">The sequence shown here is derived from an EMBL/GenBank/DDBJ whole genome shotgun (WGS) entry which is preliminary data.</text>
</comment>
<dbReference type="InterPro" id="IPR029056">
    <property type="entry name" value="Ribokinase-like"/>
</dbReference>
<keyword evidence="5 11" id="KW-0479">Metal-binding</keyword>
<dbReference type="EC" id="2.7.1.50" evidence="11"/>
<keyword evidence="7 11" id="KW-0418">Kinase</keyword>
<dbReference type="NCBIfam" id="TIGR00694">
    <property type="entry name" value="thiM"/>
    <property type="match status" value="1"/>
</dbReference>
<evidence type="ECO:0000256" key="4">
    <source>
        <dbReference type="ARBA" id="ARBA00022679"/>
    </source>
</evidence>
<dbReference type="SUPFAM" id="SSF53613">
    <property type="entry name" value="Ribokinase-like"/>
    <property type="match status" value="1"/>
</dbReference>
<gene>
    <name evidence="11 13" type="primary">thiM</name>
    <name evidence="13" type="ORF">JMJ54_08020</name>
</gene>
<sequence>MPSKSPSKSPRKSSARTTPPSAGTVTPVPLSLVGSELARLRATAPLTHCLTNEVVQGITANVLLALGASPAMIVAEEEVTAFAGIAGAVLVNVGTLYPERFAAMRRAAQAAQQAGTPWVLDPVAVGVLDYRTGAARELMAFAPAAIRGNASEILALAGFTGGGKGVDSTASADAAREAAEQLARDTGAIVAVTGETDYITDGERTWAVPWGNPLMTRVVGTGCALSAVVAAFCAGATNRLDAVAAACAVMAICGEVATGESHGPGSFTPAFLDALYLIQPEQLAGTVNA</sequence>
<dbReference type="Pfam" id="PF02110">
    <property type="entry name" value="HK"/>
    <property type="match status" value="1"/>
</dbReference>
<dbReference type="EMBL" id="JAESND010000003">
    <property type="protein sequence ID" value="MBM3115773.1"/>
    <property type="molecule type" value="Genomic_DNA"/>
</dbReference>
<comment type="cofactor">
    <cofactor evidence="2 11">
        <name>Mg(2+)</name>
        <dbReference type="ChEBI" id="CHEBI:18420"/>
    </cofactor>
</comment>
<evidence type="ECO:0000313" key="14">
    <source>
        <dbReference type="Proteomes" id="UP000809431"/>
    </source>
</evidence>
<evidence type="ECO:0000256" key="3">
    <source>
        <dbReference type="ARBA" id="ARBA00004868"/>
    </source>
</evidence>
<evidence type="ECO:0000256" key="1">
    <source>
        <dbReference type="ARBA" id="ARBA00001771"/>
    </source>
</evidence>
<comment type="similarity">
    <text evidence="11">Belongs to the Thz kinase family.</text>
</comment>
<evidence type="ECO:0000256" key="9">
    <source>
        <dbReference type="ARBA" id="ARBA00022842"/>
    </source>
</evidence>
<keyword evidence="14" id="KW-1185">Reference proteome</keyword>
<keyword evidence="8 11" id="KW-0067">ATP-binding</keyword>
<feature type="binding site" evidence="11">
    <location>
        <position position="147"/>
    </location>
    <ligand>
        <name>ATP</name>
        <dbReference type="ChEBI" id="CHEBI:30616"/>
    </ligand>
</feature>
<keyword evidence="10 11" id="KW-0784">Thiamine biosynthesis</keyword>
<comment type="function">
    <text evidence="11">Catalyzes the phosphorylation of the hydroxyl group of 4-methyl-5-beta-hydroxyethylthiazole (THZ).</text>
</comment>
<dbReference type="InterPro" id="IPR000417">
    <property type="entry name" value="Hyethyz_kinase"/>
</dbReference>
<dbReference type="PIRSF" id="PIRSF000513">
    <property type="entry name" value="Thz_kinase"/>
    <property type="match status" value="1"/>
</dbReference>
<feature type="binding site" evidence="11">
    <location>
        <position position="193"/>
    </location>
    <ligand>
        <name>ATP</name>
        <dbReference type="ChEBI" id="CHEBI:30616"/>
    </ligand>
</feature>
<dbReference type="GO" id="GO:0004417">
    <property type="term" value="F:hydroxyethylthiazole kinase activity"/>
    <property type="evidence" value="ECO:0007669"/>
    <property type="project" value="UniProtKB-EC"/>
</dbReference>
<evidence type="ECO:0000256" key="2">
    <source>
        <dbReference type="ARBA" id="ARBA00001946"/>
    </source>
</evidence>
<organism evidence="13 14">
    <name type="scientific">Jeongeupia naejangsanensis</name>
    <dbReference type="NCBI Taxonomy" id="613195"/>
    <lineage>
        <taxon>Bacteria</taxon>
        <taxon>Pseudomonadati</taxon>
        <taxon>Pseudomonadota</taxon>
        <taxon>Betaproteobacteria</taxon>
        <taxon>Neisseriales</taxon>
        <taxon>Chitinibacteraceae</taxon>
        <taxon>Jeongeupia</taxon>
    </lineage>
</organism>
<keyword evidence="4 11" id="KW-0808">Transferase</keyword>
<keyword evidence="6 11" id="KW-0547">Nucleotide-binding</keyword>
<evidence type="ECO:0000256" key="6">
    <source>
        <dbReference type="ARBA" id="ARBA00022741"/>
    </source>
</evidence>
<dbReference type="RefSeq" id="WP_203537631.1">
    <property type="nucleotide sequence ID" value="NZ_JAESND010000003.1"/>
</dbReference>
<comment type="catalytic activity">
    <reaction evidence="1 11">
        <text>5-(2-hydroxyethyl)-4-methylthiazole + ATP = 4-methyl-5-(2-phosphooxyethyl)-thiazole + ADP + H(+)</text>
        <dbReference type="Rhea" id="RHEA:24212"/>
        <dbReference type="ChEBI" id="CHEBI:15378"/>
        <dbReference type="ChEBI" id="CHEBI:17957"/>
        <dbReference type="ChEBI" id="CHEBI:30616"/>
        <dbReference type="ChEBI" id="CHEBI:58296"/>
        <dbReference type="ChEBI" id="CHEBI:456216"/>
        <dbReference type="EC" id="2.7.1.50"/>
    </reaction>
</comment>
<feature type="binding site" evidence="11">
    <location>
        <position position="220"/>
    </location>
    <ligand>
        <name>substrate</name>
    </ligand>
</feature>
<evidence type="ECO:0000256" key="11">
    <source>
        <dbReference type="HAMAP-Rule" id="MF_00228"/>
    </source>
</evidence>
<feature type="region of interest" description="Disordered" evidence="12">
    <location>
        <begin position="1"/>
        <end position="27"/>
    </location>
</feature>
<proteinExistence type="inferred from homology"/>
<evidence type="ECO:0000256" key="7">
    <source>
        <dbReference type="ARBA" id="ARBA00022777"/>
    </source>
</evidence>
<evidence type="ECO:0000256" key="8">
    <source>
        <dbReference type="ARBA" id="ARBA00022840"/>
    </source>
</evidence>
<dbReference type="Proteomes" id="UP000809431">
    <property type="component" value="Unassembled WGS sequence"/>
</dbReference>
<accession>A0ABS2BJI2</accession>
<name>A0ABS2BJI2_9NEIS</name>
<reference evidence="13 14" key="1">
    <citation type="submission" date="2021-01" db="EMBL/GenBank/DDBJ databases">
        <title>Draft Genome Sequence and Polyhydroxyalkanoate Biosynthetic Potential of Jeongeupia naejangsanensis Type Strain DSM 24253.</title>
        <authorList>
            <person name="Turrini P."/>
            <person name="Artuso I."/>
            <person name="Lugli G.A."/>
            <person name="Frangipani E."/>
            <person name="Ventura M."/>
            <person name="Visca P."/>
        </authorList>
    </citation>
    <scope>NUCLEOTIDE SEQUENCE [LARGE SCALE GENOMIC DNA]</scope>
    <source>
        <strain evidence="13 14">DSM 24253</strain>
    </source>
</reference>
<dbReference type="HAMAP" id="MF_00228">
    <property type="entry name" value="Thz_kinase"/>
    <property type="match status" value="1"/>
</dbReference>
<dbReference type="Gene3D" id="3.40.1190.20">
    <property type="match status" value="1"/>
</dbReference>